<reference evidence="1" key="1">
    <citation type="submission" date="2018-05" db="EMBL/GenBank/DDBJ databases">
        <authorList>
            <person name="Lanie J.A."/>
            <person name="Ng W.-L."/>
            <person name="Kazmierczak K.M."/>
            <person name="Andrzejewski T.M."/>
            <person name="Davidsen T.M."/>
            <person name="Wayne K.J."/>
            <person name="Tettelin H."/>
            <person name="Glass J.I."/>
            <person name="Rusch D."/>
            <person name="Podicherti R."/>
            <person name="Tsui H.-C.T."/>
            <person name="Winkler M.E."/>
        </authorList>
    </citation>
    <scope>NUCLEOTIDE SEQUENCE</scope>
</reference>
<protein>
    <submittedName>
        <fullName evidence="1">Uncharacterized protein</fullName>
    </submittedName>
</protein>
<sequence length="32" mass="3521">MTVIILFFAVARKELSPDAQSPEFQDGAQHSS</sequence>
<feature type="non-terminal residue" evidence="1">
    <location>
        <position position="32"/>
    </location>
</feature>
<evidence type="ECO:0000313" key="1">
    <source>
        <dbReference type="EMBL" id="SVB90823.1"/>
    </source>
</evidence>
<gene>
    <name evidence="1" type="ORF">METZ01_LOCUS243677</name>
</gene>
<dbReference type="EMBL" id="UINC01063313">
    <property type="protein sequence ID" value="SVB90823.1"/>
    <property type="molecule type" value="Genomic_DNA"/>
</dbReference>
<name>A0A382HW21_9ZZZZ</name>
<proteinExistence type="predicted"/>
<dbReference type="AlphaFoldDB" id="A0A382HW21"/>
<accession>A0A382HW21</accession>
<organism evidence="1">
    <name type="scientific">marine metagenome</name>
    <dbReference type="NCBI Taxonomy" id="408172"/>
    <lineage>
        <taxon>unclassified sequences</taxon>
        <taxon>metagenomes</taxon>
        <taxon>ecological metagenomes</taxon>
    </lineage>
</organism>